<protein>
    <recommendedName>
        <fullName evidence="4 5">Large ribosomal subunit protein uL29</fullName>
    </recommendedName>
</protein>
<comment type="similarity">
    <text evidence="1 5">Belongs to the universal ribosomal protein uL29 family.</text>
</comment>
<dbReference type="GO" id="GO:0005840">
    <property type="term" value="C:ribosome"/>
    <property type="evidence" value="ECO:0007669"/>
    <property type="project" value="UniProtKB-KW"/>
</dbReference>
<name>A0A1F6BPZ2_9BACT</name>
<proteinExistence type="inferred from homology"/>
<evidence type="ECO:0000256" key="1">
    <source>
        <dbReference type="ARBA" id="ARBA00009254"/>
    </source>
</evidence>
<dbReference type="Gene3D" id="1.10.287.310">
    <property type="match status" value="1"/>
</dbReference>
<dbReference type="GO" id="GO:0006412">
    <property type="term" value="P:translation"/>
    <property type="evidence" value="ECO:0007669"/>
    <property type="project" value="UniProtKB-UniRule"/>
</dbReference>
<dbReference type="GO" id="GO:0003735">
    <property type="term" value="F:structural constituent of ribosome"/>
    <property type="evidence" value="ECO:0007669"/>
    <property type="project" value="InterPro"/>
</dbReference>
<dbReference type="InterPro" id="IPR036049">
    <property type="entry name" value="Ribosomal_uL29_sf"/>
</dbReference>
<evidence type="ECO:0000313" key="8">
    <source>
        <dbReference type="Proteomes" id="UP000179324"/>
    </source>
</evidence>
<accession>A0A1F6BPZ2</accession>
<organism evidence="7 8">
    <name type="scientific">Candidatus Jorgensenbacteria bacterium GWC1_48_12</name>
    <dbReference type="NCBI Taxonomy" id="1798469"/>
    <lineage>
        <taxon>Bacteria</taxon>
        <taxon>Candidatus Joergenseniibacteriota</taxon>
    </lineage>
</organism>
<reference evidence="7 8" key="1">
    <citation type="journal article" date="2016" name="Nat. Commun.">
        <title>Thousands of microbial genomes shed light on interconnected biogeochemical processes in an aquifer system.</title>
        <authorList>
            <person name="Anantharaman K."/>
            <person name="Brown C.T."/>
            <person name="Hug L.A."/>
            <person name="Sharon I."/>
            <person name="Castelle C.J."/>
            <person name="Probst A.J."/>
            <person name="Thomas B.C."/>
            <person name="Singh A."/>
            <person name="Wilkins M.J."/>
            <person name="Karaoz U."/>
            <person name="Brodie E.L."/>
            <person name="Williams K.H."/>
            <person name="Hubbard S.S."/>
            <person name="Banfield J.F."/>
        </authorList>
    </citation>
    <scope>NUCLEOTIDE SEQUENCE [LARGE SCALE GENOMIC DNA]</scope>
</reference>
<gene>
    <name evidence="5" type="primary">rpmC</name>
    <name evidence="7" type="ORF">A2127_01510</name>
</gene>
<evidence type="ECO:0000256" key="2">
    <source>
        <dbReference type="ARBA" id="ARBA00022980"/>
    </source>
</evidence>
<keyword evidence="6" id="KW-0175">Coiled coil</keyword>
<keyword evidence="3 5" id="KW-0687">Ribonucleoprotein</keyword>
<dbReference type="AlphaFoldDB" id="A0A1F6BPZ2"/>
<dbReference type="EMBL" id="MFKI01000020">
    <property type="protein sequence ID" value="OGG39004.1"/>
    <property type="molecule type" value="Genomic_DNA"/>
</dbReference>
<dbReference type="Pfam" id="PF00831">
    <property type="entry name" value="Ribosomal_L29"/>
    <property type="match status" value="1"/>
</dbReference>
<keyword evidence="2 5" id="KW-0689">Ribosomal protein</keyword>
<evidence type="ECO:0000256" key="4">
    <source>
        <dbReference type="ARBA" id="ARBA00035204"/>
    </source>
</evidence>
<dbReference type="Proteomes" id="UP000179324">
    <property type="component" value="Unassembled WGS sequence"/>
</dbReference>
<evidence type="ECO:0000256" key="5">
    <source>
        <dbReference type="HAMAP-Rule" id="MF_00374"/>
    </source>
</evidence>
<dbReference type="GO" id="GO:1990904">
    <property type="term" value="C:ribonucleoprotein complex"/>
    <property type="evidence" value="ECO:0007669"/>
    <property type="project" value="UniProtKB-KW"/>
</dbReference>
<dbReference type="InterPro" id="IPR001854">
    <property type="entry name" value="Ribosomal_uL29"/>
</dbReference>
<feature type="coiled-coil region" evidence="6">
    <location>
        <begin position="3"/>
        <end position="34"/>
    </location>
</feature>
<dbReference type="HAMAP" id="MF_00374">
    <property type="entry name" value="Ribosomal_uL29"/>
    <property type="match status" value="1"/>
</dbReference>
<evidence type="ECO:0000256" key="6">
    <source>
        <dbReference type="SAM" id="Coils"/>
    </source>
</evidence>
<evidence type="ECO:0000313" key="7">
    <source>
        <dbReference type="EMBL" id="OGG39004.1"/>
    </source>
</evidence>
<sequence length="68" mass="8030">MKKKELENLKNKTMVEIDKELRECQERLLNLKADLALGKVKNIHEMKELKKSVAQLLTIKNLREEIKV</sequence>
<dbReference type="SUPFAM" id="SSF46561">
    <property type="entry name" value="Ribosomal protein L29 (L29p)"/>
    <property type="match status" value="1"/>
</dbReference>
<dbReference type="NCBIfam" id="TIGR00012">
    <property type="entry name" value="L29"/>
    <property type="match status" value="1"/>
</dbReference>
<evidence type="ECO:0000256" key="3">
    <source>
        <dbReference type="ARBA" id="ARBA00023274"/>
    </source>
</evidence>
<comment type="caution">
    <text evidence="7">The sequence shown here is derived from an EMBL/GenBank/DDBJ whole genome shotgun (WGS) entry which is preliminary data.</text>
</comment>